<feature type="region of interest" description="Disordered" evidence="1">
    <location>
        <begin position="1"/>
        <end position="57"/>
    </location>
</feature>
<protein>
    <recommendedName>
        <fullName evidence="2">ZN622/Rei1/Reh1 zinc finger C2H2-type domain-containing protein</fullName>
    </recommendedName>
</protein>
<dbReference type="Proteomes" id="UP001498476">
    <property type="component" value="Unassembled WGS sequence"/>
</dbReference>
<dbReference type="InterPro" id="IPR041661">
    <property type="entry name" value="ZN622/Rei1/Reh1_Znf-C2H2"/>
</dbReference>
<dbReference type="InterPro" id="IPR036236">
    <property type="entry name" value="Znf_C2H2_sf"/>
</dbReference>
<dbReference type="InterPro" id="IPR040025">
    <property type="entry name" value="Znf622/Rei1/Reh1"/>
</dbReference>
<feature type="domain" description="ZN622/Rei1/Reh1 zinc finger C2H2-type" evidence="2">
    <location>
        <begin position="66"/>
        <end position="162"/>
    </location>
</feature>
<feature type="region of interest" description="Disordered" evidence="1">
    <location>
        <begin position="164"/>
        <end position="269"/>
    </location>
</feature>
<feature type="compositionally biased region" description="Polar residues" evidence="1">
    <location>
        <begin position="244"/>
        <end position="265"/>
    </location>
</feature>
<evidence type="ECO:0000259" key="2">
    <source>
        <dbReference type="Pfam" id="PF12756"/>
    </source>
</evidence>
<evidence type="ECO:0000313" key="4">
    <source>
        <dbReference type="Proteomes" id="UP001498476"/>
    </source>
</evidence>
<dbReference type="PANTHER" id="PTHR13182:SF8">
    <property type="entry name" value="CYTOPLASMIC 60S SUBUNIT BIOGENESIS FACTOR ZNF622"/>
    <property type="match status" value="1"/>
</dbReference>
<dbReference type="SUPFAM" id="SSF57667">
    <property type="entry name" value="beta-beta-alpha zinc fingers"/>
    <property type="match status" value="1"/>
</dbReference>
<dbReference type="EMBL" id="JAZAVJ010000004">
    <property type="protein sequence ID" value="KAK7424437.1"/>
    <property type="molecule type" value="Genomic_DNA"/>
</dbReference>
<dbReference type="Pfam" id="PF12756">
    <property type="entry name" value="zf-C2H2_2"/>
    <property type="match status" value="1"/>
</dbReference>
<organism evidence="3 4">
    <name type="scientific">Neonectria punicea</name>
    <dbReference type="NCBI Taxonomy" id="979145"/>
    <lineage>
        <taxon>Eukaryota</taxon>
        <taxon>Fungi</taxon>
        <taxon>Dikarya</taxon>
        <taxon>Ascomycota</taxon>
        <taxon>Pezizomycotina</taxon>
        <taxon>Sordariomycetes</taxon>
        <taxon>Hypocreomycetidae</taxon>
        <taxon>Hypocreales</taxon>
        <taxon>Nectriaceae</taxon>
        <taxon>Neonectria</taxon>
    </lineage>
</organism>
<proteinExistence type="predicted"/>
<comment type="caution">
    <text evidence="3">The sequence shown here is derived from an EMBL/GenBank/DDBJ whole genome shotgun (WGS) entry which is preliminary data.</text>
</comment>
<evidence type="ECO:0000313" key="3">
    <source>
        <dbReference type="EMBL" id="KAK7424437.1"/>
    </source>
</evidence>
<name>A0ABR1HT82_9HYPO</name>
<reference evidence="3 4" key="1">
    <citation type="journal article" date="2025" name="Microbiol. Resour. Announc.">
        <title>Draft genome sequences for Neonectria magnoliae and Neonectria punicea, canker pathogens of Liriodendron tulipifera and Acer saccharum in West Virginia.</title>
        <authorList>
            <person name="Petronek H.M."/>
            <person name="Kasson M.T."/>
            <person name="Metheny A.M."/>
            <person name="Stauder C.M."/>
            <person name="Lovett B."/>
            <person name="Lynch S.C."/>
            <person name="Garnas J.R."/>
            <person name="Kasson L.R."/>
            <person name="Stajich J.E."/>
        </authorList>
    </citation>
    <scope>NUCLEOTIDE SEQUENCE [LARGE SCALE GENOMIC DNA]</scope>
    <source>
        <strain evidence="3 4">NRRL 64653</strain>
    </source>
</reference>
<keyword evidence="4" id="KW-1185">Reference proteome</keyword>
<sequence>MSQMASSSFNTRSDAMGTTALRESESAESAANAPTVSRHEEDDGNNVIDQPHDTDVNEEREFNPTHCLFCNRLSVGLTENLEHMRITHGLIIPAKDRLIVDVETLLGYMNLVIFGYLECLFCGRQRYTAQAAQQHMIGSSHCKLDHLSEDSEFRDFYDFGSDEADTDGDKNEHGNGNTDLNAHRLSTKTTTPQKVQPDGNVLRLPSGKLVSNKSFNSRRPHRHLEAPANNESRAKMGATLPANLESSSHNSKDTALTPANGSLVKSRSEKRGLALTGQLANLRAEDRRSLMHLPVSQQRALIATRQKQDQMARGRQQAMQRRVERSGNKTLMMHFVSDVPGRSNG</sequence>
<gene>
    <name evidence="3" type="ORF">QQX98_000402</name>
</gene>
<feature type="compositionally biased region" description="Polar residues" evidence="1">
    <location>
        <begin position="1"/>
        <end position="13"/>
    </location>
</feature>
<dbReference type="PANTHER" id="PTHR13182">
    <property type="entry name" value="ZINC FINGER PROTEIN 622"/>
    <property type="match status" value="1"/>
</dbReference>
<evidence type="ECO:0000256" key="1">
    <source>
        <dbReference type="SAM" id="MobiDB-lite"/>
    </source>
</evidence>
<accession>A0ABR1HT82</accession>